<keyword evidence="1" id="KW-0812">Transmembrane</keyword>
<gene>
    <name evidence="2" type="ORF">ASUL_09199</name>
</gene>
<dbReference type="PATRIC" id="fig|1326980.6.peg.1833"/>
<keyword evidence="1" id="KW-0472">Membrane</keyword>
<dbReference type="Pfam" id="PF05317">
    <property type="entry name" value="Thermopsin"/>
    <property type="match status" value="1"/>
</dbReference>
<comment type="caution">
    <text evidence="2">The sequence shown here is derived from an EMBL/GenBank/DDBJ whole genome shotgun (WGS) entry which is preliminary data.</text>
</comment>
<sequence length="1136" mass="124356">MKTFLFVFLASILVVNVASFLVHAQPSSSDLTQVHYVKKAYAFSPVPPNESLAGKTGEVNIHSFYKEEPAPMGIADYGIGPYGPYKTETTQLLGSVYVGYLSVTSLSGNPEVAFQLNGVLNYQYDGNVYALWVQNVVVYNTETHSATVADNVWNFTSPYANVTSLQGNGVLSTYGNQTFYSYTYTTTSLVPPFTFYLLLNVTENSAGQPVLYFWANLGSGWVNFDKVTILNAEGASNVYFLVDGDKYTGSGNMYDIELVMGGVGGTATLTSSYVFMNLEYWNGHNFQQILNAYNFGSDTAETVENALDLPYYLNPMTSTFQAGIEAGRGGLNSLWNFTFMGSLTVKAPIQSGYVLVYLTKYGYNSSYAEYAIPFTDYGAKFSLLEGDYAVLVYNQELQLVGEATVNLQGGVYEGTGVANFSVSLTSPVYITQDGVQEIPLEVNAYGPAEFSLSAPEGISYTYSTSGCFQGNGTEVVWVSMSSLSPGTYYVTLTATLFPGFSRSVQIPITVLPGLEAVTFNYSYVGAPLPSPPTVTLKFPNGTVINATMPFSIEVPSGTNYTIEESMTFQGVRWATPVSSGEIPTTPNGVYSFNFTYYKQDLVTFTFSVVGGGNYGEPEIEVESFGQIETVLPGTYWVDYGSPYSYPSELPYSTTSVRWEATDYQGIITSPGKVSVTYYLQYHVKVVGQGKVYALVNGENTTFTSGWYNAGTQVQIEQIPYYLGSGERLLVVGASPSMSFTVDSPMEVVLDQVTQYYLNVKSIFAVYALVNGTNTTLTSGWYNAGTNIKVENITYYLSPDTRFLLFNISPSQSFTVNSPITLSLDYLEQFLVNVTPSGLVYAKVNGKEEPFTSGWYNAGSNVTVYPFVQYNGTGEKVVIVSVSPSNSFEVDGPKSVHVNAVLQYYVYVNSPIPTYALVNGTNTTLTSGWYNAGTNIKVENITYYLSPDTRFLIVGIDPSQFTVKGPVKVNVYAERQFLLQLNVDFPVKALIDGVLGYVTSDSWFNENTTIQILNQTYYVNKEERVIITVASPLSVTMDKPVTLTVNYVKQYLVDINGNESWVNAGKTILLESNLPFYLLGRFVGTFNVSSGSKLVVNGPIHEVLRVEPNWLLVAGIAAVAVIGVGGLMGRRRRGESQ</sequence>
<evidence type="ECO:0000313" key="2">
    <source>
        <dbReference type="EMBL" id="EWG06510.1"/>
    </source>
</evidence>
<dbReference type="AlphaFoldDB" id="W7KH22"/>
<organism evidence="2 3">
    <name type="scientific">Candidatus Aramenus sulfurataquae</name>
    <dbReference type="NCBI Taxonomy" id="1326980"/>
    <lineage>
        <taxon>Archaea</taxon>
        <taxon>Thermoproteota</taxon>
        <taxon>Thermoprotei</taxon>
        <taxon>Sulfolobales</taxon>
        <taxon>Sulfolobaceae</taxon>
        <taxon>Candidatus Aramenus</taxon>
    </lineage>
</organism>
<dbReference type="InterPro" id="IPR007981">
    <property type="entry name" value="Peptidase_A5"/>
</dbReference>
<proteinExistence type="predicted"/>
<evidence type="ECO:0000313" key="3">
    <source>
        <dbReference type="Proteomes" id="UP000054284"/>
    </source>
</evidence>
<dbReference type="EMBL" id="ASRH01000018">
    <property type="protein sequence ID" value="EWG06510.1"/>
    <property type="molecule type" value="Genomic_DNA"/>
</dbReference>
<feature type="transmembrane region" description="Helical" evidence="1">
    <location>
        <begin position="1109"/>
        <end position="1128"/>
    </location>
</feature>
<evidence type="ECO:0000256" key="1">
    <source>
        <dbReference type="SAM" id="Phobius"/>
    </source>
</evidence>
<keyword evidence="3" id="KW-1185">Reference proteome</keyword>
<name>W7KH22_9CREN</name>
<reference evidence="2 3" key="1">
    <citation type="journal article" date="2014" name="Genome Announc.">
        <title>Draft Genome Sequence of the Sulfolobales Archaeon AZ1, Obtained through Metagenomic Analysis of a Mexican Hot Spring.</title>
        <authorList>
            <person name="Servin-Garciduenas L.E."/>
            <person name="Martinez-Romero E."/>
        </authorList>
    </citation>
    <scope>NUCLEOTIDE SEQUENCE [LARGE SCALE GENOMIC DNA]</scope>
    <source>
        <strain evidence="2">AZ1-illumnia</strain>
    </source>
</reference>
<accession>W7KH22</accession>
<dbReference type="Proteomes" id="UP000054284">
    <property type="component" value="Unassembled WGS sequence"/>
</dbReference>
<protein>
    <submittedName>
        <fullName evidence="2">Thermopsin</fullName>
    </submittedName>
</protein>
<keyword evidence="1" id="KW-1133">Transmembrane helix</keyword>